<dbReference type="AlphaFoldDB" id="A0A9P9L8F9"/>
<keyword evidence="3" id="KW-1185">Reference proteome</keyword>
<protein>
    <submittedName>
        <fullName evidence="2">Uncharacterized protein</fullName>
    </submittedName>
</protein>
<reference evidence="2" key="1">
    <citation type="journal article" date="2021" name="Nat. Commun.">
        <title>Genetic determinants of endophytism in the Arabidopsis root mycobiome.</title>
        <authorList>
            <person name="Mesny F."/>
            <person name="Miyauchi S."/>
            <person name="Thiergart T."/>
            <person name="Pickel B."/>
            <person name="Atanasova L."/>
            <person name="Karlsson M."/>
            <person name="Huettel B."/>
            <person name="Barry K.W."/>
            <person name="Haridas S."/>
            <person name="Chen C."/>
            <person name="Bauer D."/>
            <person name="Andreopoulos W."/>
            <person name="Pangilinan J."/>
            <person name="LaButti K."/>
            <person name="Riley R."/>
            <person name="Lipzen A."/>
            <person name="Clum A."/>
            <person name="Drula E."/>
            <person name="Henrissat B."/>
            <person name="Kohler A."/>
            <person name="Grigoriev I.V."/>
            <person name="Martin F.M."/>
            <person name="Hacquard S."/>
        </authorList>
    </citation>
    <scope>NUCLEOTIDE SEQUENCE</scope>
    <source>
        <strain evidence="2">FSSC 5 MPI-SDFR-AT-0091</strain>
    </source>
</reference>
<evidence type="ECO:0000256" key="1">
    <source>
        <dbReference type="SAM" id="MobiDB-lite"/>
    </source>
</evidence>
<proteinExistence type="predicted"/>
<organism evidence="2 3">
    <name type="scientific">Fusarium solani</name>
    <name type="common">Filamentous fungus</name>
    <dbReference type="NCBI Taxonomy" id="169388"/>
    <lineage>
        <taxon>Eukaryota</taxon>
        <taxon>Fungi</taxon>
        <taxon>Dikarya</taxon>
        <taxon>Ascomycota</taxon>
        <taxon>Pezizomycotina</taxon>
        <taxon>Sordariomycetes</taxon>
        <taxon>Hypocreomycetidae</taxon>
        <taxon>Hypocreales</taxon>
        <taxon>Nectriaceae</taxon>
        <taxon>Fusarium</taxon>
        <taxon>Fusarium solani species complex</taxon>
    </lineage>
</organism>
<dbReference type="EMBL" id="JAGTJS010000001">
    <property type="protein sequence ID" value="KAH7275892.1"/>
    <property type="molecule type" value="Genomic_DNA"/>
</dbReference>
<feature type="compositionally biased region" description="Basic and acidic residues" evidence="1">
    <location>
        <begin position="1"/>
        <end position="26"/>
    </location>
</feature>
<comment type="caution">
    <text evidence="2">The sequence shown here is derived from an EMBL/GenBank/DDBJ whole genome shotgun (WGS) entry which is preliminary data.</text>
</comment>
<evidence type="ECO:0000313" key="2">
    <source>
        <dbReference type="EMBL" id="KAH7275892.1"/>
    </source>
</evidence>
<dbReference type="Proteomes" id="UP000736672">
    <property type="component" value="Unassembled WGS sequence"/>
</dbReference>
<accession>A0A9P9L8F9</accession>
<feature type="region of interest" description="Disordered" evidence="1">
    <location>
        <begin position="1"/>
        <end position="69"/>
    </location>
</feature>
<name>A0A9P9L8F9_FUSSL</name>
<gene>
    <name evidence="2" type="ORF">B0J15DRAFT_28239</name>
</gene>
<feature type="region of interest" description="Disordered" evidence="1">
    <location>
        <begin position="115"/>
        <end position="161"/>
    </location>
</feature>
<evidence type="ECO:0000313" key="3">
    <source>
        <dbReference type="Proteomes" id="UP000736672"/>
    </source>
</evidence>
<sequence>MKEQDQEKIRRREEVEEASRTREVRNRRPSKRMSKQPRPSVTSRRDDDDTPAIDGRSTLTTASGDEVSWGIAPTAGQQTELSRLHGGVVSGSQPCVTRTKCCGLRLWVVRSEFQRPQRGLGGSQRGPSPETRVDWGTIGSLPAEGKRRKRISRGTPTSSLQCPSIREYSRRKARYGSRSRLASVPVSPHILSNWRACLRWRGGAFGCLPRCRSLRGSWH</sequence>